<reference evidence="2" key="1">
    <citation type="submission" date="2016-10" db="EMBL/GenBank/DDBJ databases">
        <authorList>
            <person name="Varghese N."/>
            <person name="Submissions S."/>
        </authorList>
    </citation>
    <scope>NUCLEOTIDE SEQUENCE [LARGE SCALE GENOMIC DNA]</scope>
    <source>
        <strain evidence="2">P18</strain>
    </source>
</reference>
<proteinExistence type="predicted"/>
<gene>
    <name evidence="1" type="ORF">SAMN04487928_10456</name>
</gene>
<evidence type="ECO:0000313" key="1">
    <source>
        <dbReference type="EMBL" id="SFP58627.1"/>
    </source>
</evidence>
<dbReference type="RefSeq" id="WP_074884538.1">
    <property type="nucleotide sequence ID" value="NZ_FOXO01000004.1"/>
</dbReference>
<protein>
    <submittedName>
        <fullName evidence="1">Uncharacterized protein</fullName>
    </submittedName>
</protein>
<dbReference type="OrthoDB" id="9809686at2"/>
<organism evidence="1 2">
    <name type="scientific">Butyrivibrio proteoclasticus</name>
    <dbReference type="NCBI Taxonomy" id="43305"/>
    <lineage>
        <taxon>Bacteria</taxon>
        <taxon>Bacillati</taxon>
        <taxon>Bacillota</taxon>
        <taxon>Clostridia</taxon>
        <taxon>Lachnospirales</taxon>
        <taxon>Lachnospiraceae</taxon>
        <taxon>Butyrivibrio</taxon>
    </lineage>
</organism>
<evidence type="ECO:0000313" key="2">
    <source>
        <dbReference type="Proteomes" id="UP000182624"/>
    </source>
</evidence>
<dbReference type="Proteomes" id="UP000182624">
    <property type="component" value="Unassembled WGS sequence"/>
</dbReference>
<name>A0A1I5RJX3_9FIRM</name>
<keyword evidence="2" id="KW-1185">Reference proteome</keyword>
<dbReference type="AlphaFoldDB" id="A0A1I5RJX3"/>
<accession>A0A1I5RJX3</accession>
<sequence length="86" mass="9497">MSEEEMRMTYSAIVTGKDNKKIVRVSFERNGKNGKEIAEGVIPGGKIVKNNGYSPDEIAGLEVYLRANADDIISKAKVISNPLKWL</sequence>
<dbReference type="EMBL" id="FOXO01000004">
    <property type="protein sequence ID" value="SFP58627.1"/>
    <property type="molecule type" value="Genomic_DNA"/>
</dbReference>